<dbReference type="AlphaFoldDB" id="A0A941EIY8"/>
<reference evidence="1" key="1">
    <citation type="submission" date="2021-04" db="EMBL/GenBank/DDBJ databases">
        <title>Genome based classification of Actinospica acidithermotolerans sp. nov., an actinobacterium isolated from an Indonesian hot spring.</title>
        <authorList>
            <person name="Kusuma A.B."/>
            <person name="Putra K.E."/>
            <person name="Nafisah S."/>
            <person name="Loh J."/>
            <person name="Nouioui I."/>
            <person name="Goodfellow M."/>
        </authorList>
    </citation>
    <scope>NUCLEOTIDE SEQUENCE</scope>
    <source>
        <strain evidence="1">CSCA 57</strain>
    </source>
</reference>
<dbReference type="EMBL" id="JAGSOG010000028">
    <property type="protein sequence ID" value="MBR7833375.1"/>
    <property type="molecule type" value="Genomic_DNA"/>
</dbReference>
<protein>
    <recommendedName>
        <fullName evidence="3">Nucleotidyltransferase domain-containing protein</fullName>
    </recommendedName>
</protein>
<evidence type="ECO:0008006" key="3">
    <source>
        <dbReference type="Google" id="ProtNLM"/>
    </source>
</evidence>
<evidence type="ECO:0000313" key="2">
    <source>
        <dbReference type="Proteomes" id="UP000675781"/>
    </source>
</evidence>
<dbReference type="RefSeq" id="WP_212527895.1">
    <property type="nucleotide sequence ID" value="NZ_JAGSOG010000028.1"/>
</dbReference>
<accession>A0A941EIY8</accession>
<comment type="caution">
    <text evidence="1">The sequence shown here is derived from an EMBL/GenBank/DDBJ whole genome shotgun (WGS) entry which is preliminary data.</text>
</comment>
<evidence type="ECO:0000313" key="1">
    <source>
        <dbReference type="EMBL" id="MBR7833375.1"/>
    </source>
</evidence>
<proteinExistence type="predicted"/>
<sequence length="271" mass="29688">MTLDHFMQSFPAGLSARGVFDAFLRAAGDDARVVGVVLTGSAARAGMATVRSDYDVYVVVEDDDASGTDSDAASLLGLSGFRSAQLDLNVLRLAEFHDYAMPTHPASWDGYAFVGAQVVLDRAGGLIGELVVRKAVLSEADARRRVVDHLDAYTNSVYRSLKNHRDGRLAAARLDAADTVPWLLTLAFALQRRIRPYNKYLEWELAQRPLDGECWAAPVLFDGMERILADADPGTQRLFFAAIERSARAQGHGEVLDSWSDDLLFLLDKTP</sequence>
<gene>
    <name evidence="1" type="ORF">KDL01_08865</name>
</gene>
<organism evidence="1 2">
    <name type="scientific">Actinospica durhamensis</name>
    <dbReference type="NCBI Taxonomy" id="1508375"/>
    <lineage>
        <taxon>Bacteria</taxon>
        <taxon>Bacillati</taxon>
        <taxon>Actinomycetota</taxon>
        <taxon>Actinomycetes</taxon>
        <taxon>Catenulisporales</taxon>
        <taxon>Actinospicaceae</taxon>
        <taxon>Actinospica</taxon>
    </lineage>
</organism>
<keyword evidence="2" id="KW-1185">Reference proteome</keyword>
<dbReference type="InterPro" id="IPR043519">
    <property type="entry name" value="NT_sf"/>
</dbReference>
<name>A0A941EIY8_9ACTN</name>
<dbReference type="SUPFAM" id="SSF81301">
    <property type="entry name" value="Nucleotidyltransferase"/>
    <property type="match status" value="1"/>
</dbReference>
<dbReference type="Proteomes" id="UP000675781">
    <property type="component" value="Unassembled WGS sequence"/>
</dbReference>